<comment type="caution">
    <text evidence="1">The sequence shown here is derived from an EMBL/GenBank/DDBJ whole genome shotgun (WGS) entry which is preliminary data.</text>
</comment>
<dbReference type="AlphaFoldDB" id="A0A9J6FB93"/>
<dbReference type="VEuPathDB" id="VectorBase:HLOH_046239"/>
<protein>
    <submittedName>
        <fullName evidence="1">Uncharacterized protein</fullName>
    </submittedName>
</protein>
<dbReference type="Proteomes" id="UP000821853">
    <property type="component" value="Chromosome 1"/>
</dbReference>
<keyword evidence="2" id="KW-1185">Reference proteome</keyword>
<name>A0A9J6FB93_HAELO</name>
<accession>A0A9J6FB93</accession>
<reference evidence="1 2" key="1">
    <citation type="journal article" date="2020" name="Cell">
        <title>Large-Scale Comparative Analyses of Tick Genomes Elucidate Their Genetic Diversity and Vector Capacities.</title>
        <authorList>
            <consortium name="Tick Genome and Microbiome Consortium (TIGMIC)"/>
            <person name="Jia N."/>
            <person name="Wang J."/>
            <person name="Shi W."/>
            <person name="Du L."/>
            <person name="Sun Y."/>
            <person name="Zhan W."/>
            <person name="Jiang J.F."/>
            <person name="Wang Q."/>
            <person name="Zhang B."/>
            <person name="Ji P."/>
            <person name="Bell-Sakyi L."/>
            <person name="Cui X.M."/>
            <person name="Yuan T.T."/>
            <person name="Jiang B.G."/>
            <person name="Yang W.F."/>
            <person name="Lam T.T."/>
            <person name="Chang Q.C."/>
            <person name="Ding S.J."/>
            <person name="Wang X.J."/>
            <person name="Zhu J.G."/>
            <person name="Ruan X.D."/>
            <person name="Zhao L."/>
            <person name="Wei J.T."/>
            <person name="Ye R.Z."/>
            <person name="Que T.C."/>
            <person name="Du C.H."/>
            <person name="Zhou Y.H."/>
            <person name="Cheng J.X."/>
            <person name="Dai P.F."/>
            <person name="Guo W.B."/>
            <person name="Han X.H."/>
            <person name="Huang E.J."/>
            <person name="Li L.F."/>
            <person name="Wei W."/>
            <person name="Gao Y.C."/>
            <person name="Liu J.Z."/>
            <person name="Shao H.Z."/>
            <person name="Wang X."/>
            <person name="Wang C.C."/>
            <person name="Yang T.C."/>
            <person name="Huo Q.B."/>
            <person name="Li W."/>
            <person name="Chen H.Y."/>
            <person name="Chen S.E."/>
            <person name="Zhou L.G."/>
            <person name="Ni X.B."/>
            <person name="Tian J.H."/>
            <person name="Sheng Y."/>
            <person name="Liu T."/>
            <person name="Pan Y.S."/>
            <person name="Xia L.Y."/>
            <person name="Li J."/>
            <person name="Zhao F."/>
            <person name="Cao W.C."/>
        </authorList>
    </citation>
    <scope>NUCLEOTIDE SEQUENCE [LARGE SCALE GENOMIC DNA]</scope>
    <source>
        <strain evidence="1">HaeL-2018</strain>
    </source>
</reference>
<dbReference type="EMBL" id="JABSTR010000001">
    <property type="protein sequence ID" value="KAH9360282.1"/>
    <property type="molecule type" value="Genomic_DNA"/>
</dbReference>
<evidence type="ECO:0000313" key="2">
    <source>
        <dbReference type="Proteomes" id="UP000821853"/>
    </source>
</evidence>
<gene>
    <name evidence="1" type="ORF">HPB48_005734</name>
</gene>
<proteinExistence type="predicted"/>
<organism evidence="1 2">
    <name type="scientific">Haemaphysalis longicornis</name>
    <name type="common">Bush tick</name>
    <dbReference type="NCBI Taxonomy" id="44386"/>
    <lineage>
        <taxon>Eukaryota</taxon>
        <taxon>Metazoa</taxon>
        <taxon>Ecdysozoa</taxon>
        <taxon>Arthropoda</taxon>
        <taxon>Chelicerata</taxon>
        <taxon>Arachnida</taxon>
        <taxon>Acari</taxon>
        <taxon>Parasitiformes</taxon>
        <taxon>Ixodida</taxon>
        <taxon>Ixodoidea</taxon>
        <taxon>Ixodidae</taxon>
        <taxon>Haemaphysalinae</taxon>
        <taxon>Haemaphysalis</taxon>
    </lineage>
</organism>
<evidence type="ECO:0000313" key="1">
    <source>
        <dbReference type="EMBL" id="KAH9360282.1"/>
    </source>
</evidence>
<dbReference type="OrthoDB" id="6585297at2759"/>
<sequence length="100" mass="11429">MQKKWPLFPVIGFREHISTQDTAPQLKEDVTGSPDAAQNRAILALDLDKRFDGVARDGMIEELGRTNSCERMFDYVMIFSKTARSELPLDRTHQAINTYL</sequence>